<dbReference type="HAMAP" id="MF_00945_B">
    <property type="entry name" value="NusA_B"/>
    <property type="match status" value="1"/>
</dbReference>
<organism evidence="9 10">
    <name type="scientific">Limisphaera ngatamarikiensis</name>
    <dbReference type="NCBI Taxonomy" id="1324935"/>
    <lineage>
        <taxon>Bacteria</taxon>
        <taxon>Pseudomonadati</taxon>
        <taxon>Verrucomicrobiota</taxon>
        <taxon>Verrucomicrobiia</taxon>
        <taxon>Limisphaerales</taxon>
        <taxon>Limisphaeraceae</taxon>
        <taxon>Limisphaera</taxon>
    </lineage>
</organism>
<keyword evidence="4 7" id="KW-0694">RNA-binding</keyword>
<dbReference type="Gene3D" id="1.10.150.20">
    <property type="entry name" value="5' to 3' exonuclease, C-terminal subdomain"/>
    <property type="match status" value="1"/>
</dbReference>
<evidence type="ECO:0000256" key="6">
    <source>
        <dbReference type="ARBA" id="ARBA00023163"/>
    </source>
</evidence>
<dbReference type="InterPro" id="IPR030842">
    <property type="entry name" value="TF_NusA_bacterial"/>
</dbReference>
<dbReference type="InterPro" id="IPR036555">
    <property type="entry name" value="NusA_N_sf"/>
</dbReference>
<dbReference type="InterPro" id="IPR012340">
    <property type="entry name" value="NA-bd_OB-fold"/>
</dbReference>
<dbReference type="CDD" id="cd04455">
    <property type="entry name" value="S1_NusA"/>
    <property type="match status" value="1"/>
</dbReference>
<dbReference type="InterPro" id="IPR009019">
    <property type="entry name" value="KH_sf_prok-type"/>
</dbReference>
<dbReference type="InterPro" id="IPR003029">
    <property type="entry name" value="S1_domain"/>
</dbReference>
<dbReference type="SMART" id="SM00316">
    <property type="entry name" value="S1"/>
    <property type="match status" value="1"/>
</dbReference>
<dbReference type="Pfam" id="PF13184">
    <property type="entry name" value="KH_NusA_1st"/>
    <property type="match status" value="1"/>
</dbReference>
<dbReference type="SUPFAM" id="SSF50249">
    <property type="entry name" value="Nucleic acid-binding proteins"/>
    <property type="match status" value="1"/>
</dbReference>
<dbReference type="Gene3D" id="2.40.50.140">
    <property type="entry name" value="Nucleic acid-binding proteins"/>
    <property type="match status" value="1"/>
</dbReference>
<dbReference type="Pfam" id="PF26594">
    <property type="entry name" value="KH_NusA_2nd"/>
    <property type="match status" value="1"/>
</dbReference>
<dbReference type="InterPro" id="IPR058582">
    <property type="entry name" value="KH_NusA_2nd"/>
</dbReference>
<dbReference type="Pfam" id="PF08529">
    <property type="entry name" value="NusA_N"/>
    <property type="match status" value="1"/>
</dbReference>
<reference evidence="9 10" key="1">
    <citation type="submission" date="2020-02" db="EMBL/GenBank/DDBJ databases">
        <title>Draft genome sequence of Limisphaera ngatamarikiensis NGM72.4T, a thermophilic Verrucomicrobia grouped in subdivision 3.</title>
        <authorList>
            <person name="Carere C.R."/>
            <person name="Steen J."/>
            <person name="Hugenholtz P."/>
            <person name="Stott M.B."/>
        </authorList>
    </citation>
    <scope>NUCLEOTIDE SEQUENCE [LARGE SCALE GENOMIC DNA]</scope>
    <source>
        <strain evidence="9 10">NGM72.4</strain>
    </source>
</reference>
<keyword evidence="3 7" id="KW-0889">Transcription antitermination</keyword>
<dbReference type="InterPro" id="IPR013735">
    <property type="entry name" value="TF_NusA_N"/>
</dbReference>
<dbReference type="GO" id="GO:0003700">
    <property type="term" value="F:DNA-binding transcription factor activity"/>
    <property type="evidence" value="ECO:0007669"/>
    <property type="project" value="InterPro"/>
</dbReference>
<dbReference type="GO" id="GO:0003723">
    <property type="term" value="F:RNA binding"/>
    <property type="evidence" value="ECO:0007669"/>
    <property type="project" value="UniProtKB-UniRule"/>
</dbReference>
<evidence type="ECO:0000256" key="5">
    <source>
        <dbReference type="ARBA" id="ARBA00023015"/>
    </source>
</evidence>
<dbReference type="InterPro" id="IPR015946">
    <property type="entry name" value="KH_dom-like_a/b"/>
</dbReference>
<dbReference type="SMART" id="SM00322">
    <property type="entry name" value="KH"/>
    <property type="match status" value="2"/>
</dbReference>
<dbReference type="FunFam" id="2.40.50.140:FF:000058">
    <property type="entry name" value="Transcription termination/antitermination protein NusA"/>
    <property type="match status" value="1"/>
</dbReference>
<dbReference type="PROSITE" id="PS50126">
    <property type="entry name" value="S1"/>
    <property type="match status" value="1"/>
</dbReference>
<evidence type="ECO:0000313" key="9">
    <source>
        <dbReference type="EMBL" id="NGO39490.1"/>
    </source>
</evidence>
<feature type="domain" description="S1 motif" evidence="8">
    <location>
        <begin position="135"/>
        <end position="199"/>
    </location>
</feature>
<evidence type="ECO:0000256" key="4">
    <source>
        <dbReference type="ARBA" id="ARBA00022884"/>
    </source>
</evidence>
<dbReference type="SUPFAM" id="SSF69705">
    <property type="entry name" value="Transcription factor NusA, N-terminal domain"/>
    <property type="match status" value="1"/>
</dbReference>
<keyword evidence="5 7" id="KW-0805">Transcription regulation</keyword>
<evidence type="ECO:0000256" key="3">
    <source>
        <dbReference type="ARBA" id="ARBA00022814"/>
    </source>
</evidence>
<keyword evidence="1 7" id="KW-0806">Transcription termination</keyword>
<comment type="subunit">
    <text evidence="7">Monomer. Binds directly to the core enzyme of the DNA-dependent RNA polymerase and to nascent RNA.</text>
</comment>
<evidence type="ECO:0000256" key="7">
    <source>
        <dbReference type="HAMAP-Rule" id="MF_00945"/>
    </source>
</evidence>
<dbReference type="CDD" id="cd22529">
    <property type="entry name" value="KH-II_NusA_rpt2"/>
    <property type="match status" value="1"/>
</dbReference>
<dbReference type="InterPro" id="IPR025249">
    <property type="entry name" value="TF_NusA_KH_1st"/>
</dbReference>
<dbReference type="SUPFAM" id="SSF54814">
    <property type="entry name" value="Prokaryotic type KH domain (KH-domain type II)"/>
    <property type="match status" value="2"/>
</dbReference>
<dbReference type="EMBL" id="JAAKYA010000053">
    <property type="protein sequence ID" value="NGO39490.1"/>
    <property type="molecule type" value="Genomic_DNA"/>
</dbReference>
<sequence length="431" mass="47944">MNADLLALLDYFEREKGISRERMLAVVHDTLLSAAKKAVGPARQLRVEIDPKSGEIRAYARLIVAQRVASKHDQISLAEAQKLKPGAQVGDEVEVEVTPTDFGRIAAQYAKQWILQNIRKIEKEQIYAEFKDRVGDIVSGTVRRFERSDVILDLGRYEAVLPNRERVPTEEYQVGDHIRAFVKAVEQGPQGPEIILSRADPRFVVKLFELEVSEIRDRTVEIKGIAREPGYRTKLAVHSRDEKVDPVGACVGLRGQRVKNIVRELNNERVDVIRWSPDIRVFVANALAPAKIKAFEVDEARRRIKVITTEDQLSLAIGKRGQNARLTAKLTGWQVDIEAEATVVKGFEEKVAEAVEALAAIPGISREQADILVHHGLTRLEDLLQVEESDLQEIPELADQAAAILEAARAEAQRRTIPLGQNAQPGGAAGT</sequence>
<comment type="caution">
    <text evidence="9">The sequence shown here is derived from an EMBL/GenBank/DDBJ whole genome shotgun (WGS) entry which is preliminary data.</text>
</comment>
<evidence type="ECO:0000259" key="8">
    <source>
        <dbReference type="PROSITE" id="PS50126"/>
    </source>
</evidence>
<dbReference type="Gene3D" id="3.30.300.20">
    <property type="match status" value="2"/>
</dbReference>
<accession>A0A6M1S286</accession>
<keyword evidence="6 7" id="KW-0804">Transcription</keyword>
<dbReference type="GO" id="GO:0031564">
    <property type="term" value="P:transcription antitermination"/>
    <property type="evidence" value="ECO:0007669"/>
    <property type="project" value="UniProtKB-UniRule"/>
</dbReference>
<dbReference type="GO" id="GO:0006353">
    <property type="term" value="P:DNA-templated transcription termination"/>
    <property type="evidence" value="ECO:0007669"/>
    <property type="project" value="UniProtKB-UniRule"/>
</dbReference>
<dbReference type="FunFam" id="3.30.300.20:FF:000002">
    <property type="entry name" value="Transcription termination/antitermination protein NusA"/>
    <property type="match status" value="1"/>
</dbReference>
<dbReference type="AlphaFoldDB" id="A0A6M1S286"/>
<comment type="function">
    <text evidence="7">Participates in both transcription termination and antitermination.</text>
</comment>
<dbReference type="PANTHER" id="PTHR22648:SF0">
    <property type="entry name" value="TRANSCRIPTION TERMINATION_ANTITERMINATION PROTEIN NUSA"/>
    <property type="match status" value="1"/>
</dbReference>
<dbReference type="InterPro" id="IPR010213">
    <property type="entry name" value="TF_NusA"/>
</dbReference>
<dbReference type="Gene3D" id="3.30.1480.10">
    <property type="entry name" value="NusA, N-terminal domain"/>
    <property type="match status" value="1"/>
</dbReference>
<dbReference type="GO" id="GO:0000166">
    <property type="term" value="F:nucleotide binding"/>
    <property type="evidence" value="ECO:0007669"/>
    <property type="project" value="InterPro"/>
</dbReference>
<comment type="subcellular location">
    <subcellularLocation>
        <location evidence="7">Cytoplasm</location>
    </subcellularLocation>
</comment>
<comment type="similarity">
    <text evidence="7">Belongs to the NusA family.</text>
</comment>
<evidence type="ECO:0000256" key="2">
    <source>
        <dbReference type="ARBA" id="ARBA00022490"/>
    </source>
</evidence>
<keyword evidence="2 7" id="KW-0963">Cytoplasm</keyword>
<name>A0A6M1S286_9BACT</name>
<dbReference type="SUPFAM" id="SSF47794">
    <property type="entry name" value="Rad51 N-terminal domain-like"/>
    <property type="match status" value="1"/>
</dbReference>
<dbReference type="RefSeq" id="WP_165107532.1">
    <property type="nucleotide sequence ID" value="NZ_JAAKYA010000053.1"/>
</dbReference>
<dbReference type="NCBIfam" id="TIGR01953">
    <property type="entry name" value="NusA"/>
    <property type="match status" value="1"/>
</dbReference>
<dbReference type="InterPro" id="IPR010995">
    <property type="entry name" value="DNA_repair_Rad51/TF_NusA_a-hlx"/>
</dbReference>
<dbReference type="Proteomes" id="UP000477311">
    <property type="component" value="Unassembled WGS sequence"/>
</dbReference>
<gene>
    <name evidence="7 9" type="primary">nusA</name>
    <name evidence="9" type="ORF">G4L39_08790</name>
</gene>
<dbReference type="CDD" id="cd02134">
    <property type="entry name" value="KH-II_NusA_rpt1"/>
    <property type="match status" value="1"/>
</dbReference>
<dbReference type="FunFam" id="3.30.300.20:FF:000005">
    <property type="entry name" value="Transcription termination/antitermination protein NusA"/>
    <property type="match status" value="1"/>
</dbReference>
<protein>
    <recommendedName>
        <fullName evidence="7">Transcription termination/antitermination protein NusA</fullName>
    </recommendedName>
</protein>
<dbReference type="GO" id="GO:0005829">
    <property type="term" value="C:cytosol"/>
    <property type="evidence" value="ECO:0007669"/>
    <property type="project" value="TreeGrafter"/>
</dbReference>
<dbReference type="InterPro" id="IPR004087">
    <property type="entry name" value="KH_dom"/>
</dbReference>
<evidence type="ECO:0000256" key="1">
    <source>
        <dbReference type="ARBA" id="ARBA00022472"/>
    </source>
</evidence>
<dbReference type="PANTHER" id="PTHR22648">
    <property type="entry name" value="TRANSCRIPTION TERMINATION FACTOR NUSA"/>
    <property type="match status" value="1"/>
</dbReference>
<evidence type="ECO:0000313" key="10">
    <source>
        <dbReference type="Proteomes" id="UP000477311"/>
    </source>
</evidence>
<keyword evidence="10" id="KW-1185">Reference proteome</keyword>
<proteinExistence type="inferred from homology"/>